<evidence type="ECO:0000313" key="2">
    <source>
        <dbReference type="Proteomes" id="UP000434870"/>
    </source>
</evidence>
<accession>A0A6N6RPE9</accession>
<dbReference type="EMBL" id="WBVP01000024">
    <property type="protein sequence ID" value="KAB2823390.1"/>
    <property type="molecule type" value="Genomic_DNA"/>
</dbReference>
<protein>
    <submittedName>
        <fullName evidence="1">Uncharacterized protein</fullName>
    </submittedName>
</protein>
<dbReference type="AlphaFoldDB" id="A0A6N6RPE9"/>
<evidence type="ECO:0000313" key="1">
    <source>
        <dbReference type="EMBL" id="KAB2823390.1"/>
    </source>
</evidence>
<dbReference type="Proteomes" id="UP000434870">
    <property type="component" value="Unassembled WGS sequence"/>
</dbReference>
<gene>
    <name evidence="1" type="ORF">F8B77_15665</name>
</gene>
<reference evidence="1 2" key="1">
    <citation type="submission" date="2019-09" db="EMBL/GenBank/DDBJ databases">
        <title>Genome of Aliivibrio finisterrensis LMG 23869 (type strain).</title>
        <authorList>
            <person name="Bowman J.P."/>
        </authorList>
    </citation>
    <scope>NUCLEOTIDE SEQUENCE [LARGE SCALE GENOMIC DNA]</scope>
    <source>
        <strain evidence="1 2">LMG 23869</strain>
    </source>
</reference>
<dbReference type="RefSeq" id="WP_151656452.1">
    <property type="nucleotide sequence ID" value="NZ_WBVP01000024.1"/>
</dbReference>
<proteinExistence type="predicted"/>
<comment type="caution">
    <text evidence="1">The sequence shown here is derived from an EMBL/GenBank/DDBJ whole genome shotgun (WGS) entry which is preliminary data.</text>
</comment>
<sequence length="497" mass="57419">MIKLPTLAECISRTCDSLTTDIIDDTAIRSIFCGGKLSASALLQHVFPEHDFTQKQFNRRAQHAEFKIALARPLTHFLSIHYPSTVDPERHLFTFKYSDLSESEFVELAADYRCFGEMKRQNDTLAKTIIALDKHQHRHIQNAIMAAYPTYLRTQRYVVSDTVTLQSFPEVLVYRLLTQLHFTFTYDYASNALGKKKPYSIDFVIHDEANTPLFGIEVARNDHEKRDSASVAYHRRNLKKAIAYRDNEDFEVFFINSNQPEAHFFNDVITLLTQEFGEDIGPFPTLEACSVYQKPEYAQFLAMAPNALIDYIVDELGGVSALINQHSSLHHFLQRHYSNTNLAYDQIYQHAKAMGSTKKTARTARTRKGISNNKYHDVVALPRQKLITYLRAQGYFTRYMLKNTNPALLRVLTEYWGTDVDGLLSRLESSSKKELSEIRYYFRSLSLDLSSTQSARTAIKKVPHLFSVKAFHLNYFSKRLYRALKERHDYSLIINNL</sequence>
<organism evidence="1 2">
    <name type="scientific">Aliivibrio finisterrensis</name>
    <dbReference type="NCBI Taxonomy" id="511998"/>
    <lineage>
        <taxon>Bacteria</taxon>
        <taxon>Pseudomonadati</taxon>
        <taxon>Pseudomonadota</taxon>
        <taxon>Gammaproteobacteria</taxon>
        <taxon>Vibrionales</taxon>
        <taxon>Vibrionaceae</taxon>
        <taxon>Aliivibrio</taxon>
    </lineage>
</organism>
<name>A0A6N6RPE9_9GAMM</name>